<evidence type="ECO:0000313" key="2">
    <source>
        <dbReference type="Proteomes" id="UP001396334"/>
    </source>
</evidence>
<protein>
    <submittedName>
        <fullName evidence="1">Uncharacterized protein</fullName>
    </submittedName>
</protein>
<sequence length="69" mass="7404">MTSADTLVSVLPLPQRVPGDALPVPGACNFITFSSSIRGCSSCLLLKLSRLLSVLLFLGFCSDTCRWEV</sequence>
<organism evidence="1 2">
    <name type="scientific">Hibiscus sabdariffa</name>
    <name type="common">roselle</name>
    <dbReference type="NCBI Taxonomy" id="183260"/>
    <lineage>
        <taxon>Eukaryota</taxon>
        <taxon>Viridiplantae</taxon>
        <taxon>Streptophyta</taxon>
        <taxon>Embryophyta</taxon>
        <taxon>Tracheophyta</taxon>
        <taxon>Spermatophyta</taxon>
        <taxon>Magnoliopsida</taxon>
        <taxon>eudicotyledons</taxon>
        <taxon>Gunneridae</taxon>
        <taxon>Pentapetalae</taxon>
        <taxon>rosids</taxon>
        <taxon>malvids</taxon>
        <taxon>Malvales</taxon>
        <taxon>Malvaceae</taxon>
        <taxon>Malvoideae</taxon>
        <taxon>Hibiscus</taxon>
    </lineage>
</organism>
<evidence type="ECO:0000313" key="1">
    <source>
        <dbReference type="EMBL" id="KAK9024786.1"/>
    </source>
</evidence>
<dbReference type="Proteomes" id="UP001396334">
    <property type="component" value="Unassembled WGS sequence"/>
</dbReference>
<name>A0ABR2SIF4_9ROSI</name>
<reference evidence="1 2" key="1">
    <citation type="journal article" date="2024" name="G3 (Bethesda)">
        <title>Genome assembly of Hibiscus sabdariffa L. provides insights into metabolisms of medicinal natural products.</title>
        <authorList>
            <person name="Kim T."/>
        </authorList>
    </citation>
    <scope>NUCLEOTIDE SEQUENCE [LARGE SCALE GENOMIC DNA]</scope>
    <source>
        <strain evidence="1">TK-2024</strain>
        <tissue evidence="1">Old leaves</tissue>
    </source>
</reference>
<gene>
    <name evidence="1" type="ORF">V6N11_004939</name>
</gene>
<proteinExistence type="predicted"/>
<keyword evidence="2" id="KW-1185">Reference proteome</keyword>
<comment type="caution">
    <text evidence="1">The sequence shown here is derived from an EMBL/GenBank/DDBJ whole genome shotgun (WGS) entry which is preliminary data.</text>
</comment>
<accession>A0ABR2SIF4</accession>
<dbReference type="EMBL" id="JBBPBN010000015">
    <property type="protein sequence ID" value="KAK9024786.1"/>
    <property type="molecule type" value="Genomic_DNA"/>
</dbReference>